<reference evidence="2" key="1">
    <citation type="submission" date="2024-07" db="EMBL/GenBank/DDBJ databases">
        <title>Two chromosome-level genome assemblies of Korean endemic species Abeliophyllum distichum and Forsythia ovata (Oleaceae).</title>
        <authorList>
            <person name="Jang H."/>
        </authorList>
    </citation>
    <scope>NUCLEOTIDE SEQUENCE [LARGE SCALE GENOMIC DNA]</scope>
</reference>
<dbReference type="AlphaFoldDB" id="A0ABD1XCK5"/>
<name>A0ABD1XCK5_9LAMI</name>
<protein>
    <submittedName>
        <fullName evidence="1">Uncharacterized protein</fullName>
    </submittedName>
</protein>
<organism evidence="1 2">
    <name type="scientific">Forsythia ovata</name>
    <dbReference type="NCBI Taxonomy" id="205694"/>
    <lineage>
        <taxon>Eukaryota</taxon>
        <taxon>Viridiplantae</taxon>
        <taxon>Streptophyta</taxon>
        <taxon>Embryophyta</taxon>
        <taxon>Tracheophyta</taxon>
        <taxon>Spermatophyta</taxon>
        <taxon>Magnoliopsida</taxon>
        <taxon>eudicotyledons</taxon>
        <taxon>Gunneridae</taxon>
        <taxon>Pentapetalae</taxon>
        <taxon>asterids</taxon>
        <taxon>lamiids</taxon>
        <taxon>Lamiales</taxon>
        <taxon>Oleaceae</taxon>
        <taxon>Forsythieae</taxon>
        <taxon>Forsythia</taxon>
    </lineage>
</organism>
<evidence type="ECO:0000313" key="2">
    <source>
        <dbReference type="Proteomes" id="UP001604277"/>
    </source>
</evidence>
<proteinExistence type="predicted"/>
<dbReference type="EMBL" id="JBFOLJ010000001">
    <property type="protein sequence ID" value="KAL2559711.1"/>
    <property type="molecule type" value="Genomic_DNA"/>
</dbReference>
<keyword evidence="2" id="KW-1185">Reference proteome</keyword>
<evidence type="ECO:0000313" key="1">
    <source>
        <dbReference type="EMBL" id="KAL2559711.1"/>
    </source>
</evidence>
<comment type="caution">
    <text evidence="1">The sequence shown here is derived from an EMBL/GenBank/DDBJ whole genome shotgun (WGS) entry which is preliminary data.</text>
</comment>
<accession>A0ABD1XCK5</accession>
<gene>
    <name evidence="1" type="ORF">Fot_04450</name>
</gene>
<sequence>MDGLEEVRVRSNVKDDLDIDSHIPVTRSVSLSDSKLDAQKIIKEMIQSDKLTETRENINPSKSVVSDGGSRINKRKQYACVVPSKTVTEFQNKCNRNSSPLDDGLVFTDEDLGIIDQLDEKKPRSDHIAHPHNIEALADQSSIGALNTSLRQKIHEMPRRFHTKLACLNLAVQLYKYALEKPKILAIENLDEIVERDQN</sequence>
<dbReference type="Proteomes" id="UP001604277">
    <property type="component" value="Unassembled WGS sequence"/>
</dbReference>